<organism evidence="3 4">
    <name type="scientific">Corynebacterium singulare</name>
    <dbReference type="NCBI Taxonomy" id="161899"/>
    <lineage>
        <taxon>Bacteria</taxon>
        <taxon>Bacillati</taxon>
        <taxon>Actinomycetota</taxon>
        <taxon>Actinomycetes</taxon>
        <taxon>Mycobacteriales</taxon>
        <taxon>Corynebacteriaceae</taxon>
        <taxon>Corynebacterium</taxon>
    </lineage>
</organism>
<dbReference type="InterPro" id="IPR038670">
    <property type="entry name" value="HslJ-like_sf"/>
</dbReference>
<gene>
    <name evidence="3" type="ORF">MHK08_00340</name>
</gene>
<reference evidence="3 4" key="1">
    <citation type="submission" date="2022-02" db="EMBL/GenBank/DDBJ databases">
        <title>Uncovering new skin microbiome diversity through culturing and metagenomics.</title>
        <authorList>
            <person name="Conlan S."/>
            <person name="Deming C."/>
            <person name="Nisc Comparative Sequencing Program N."/>
            <person name="Segre J.A."/>
        </authorList>
    </citation>
    <scope>NUCLEOTIDE SEQUENCE [LARGE SCALE GENOMIC DNA]</scope>
    <source>
        <strain evidence="3 4">ACRQV</strain>
    </source>
</reference>
<comment type="caution">
    <text evidence="3">The sequence shown here is derived from an EMBL/GenBank/DDBJ whole genome shotgun (WGS) entry which is preliminary data.</text>
</comment>
<dbReference type="Proteomes" id="UP001521911">
    <property type="component" value="Unassembled WGS sequence"/>
</dbReference>
<name>A0ABS9PQE6_9CORY</name>
<evidence type="ECO:0000259" key="2">
    <source>
        <dbReference type="Pfam" id="PF03724"/>
    </source>
</evidence>
<dbReference type="Pfam" id="PF03724">
    <property type="entry name" value="META"/>
    <property type="match status" value="1"/>
</dbReference>
<keyword evidence="4" id="KW-1185">Reference proteome</keyword>
<keyword evidence="1" id="KW-0732">Signal</keyword>
<feature type="domain" description="DUF306" evidence="2">
    <location>
        <begin position="95"/>
        <end position="174"/>
    </location>
</feature>
<dbReference type="Gene3D" id="2.40.128.270">
    <property type="match status" value="1"/>
</dbReference>
<evidence type="ECO:0000313" key="4">
    <source>
        <dbReference type="Proteomes" id="UP001521911"/>
    </source>
</evidence>
<protein>
    <submittedName>
        <fullName evidence="3">META domain-containing protein</fullName>
    </submittedName>
</protein>
<feature type="chain" id="PRO_5047017593" evidence="1">
    <location>
        <begin position="31"/>
        <end position="193"/>
    </location>
</feature>
<evidence type="ECO:0000256" key="1">
    <source>
        <dbReference type="SAM" id="SignalP"/>
    </source>
</evidence>
<dbReference type="InterPro" id="IPR005184">
    <property type="entry name" value="DUF306_Meta_HslJ"/>
</dbReference>
<evidence type="ECO:0000313" key="3">
    <source>
        <dbReference type="EMBL" id="MCG7274929.1"/>
    </source>
</evidence>
<sequence length="193" mass="20151">MMTHTLKKATIATAFAALTCGALGTGVAGAVESAPTNPFASSSSQFAQLSSKIFGGQDDEKGSGLVEKIDDVEGLKEPLSAAEATKVLLDGPFEAKKNKNVSIGFQEDGTVGLDDGCNGGSGTYTVNEKTGAVELKDVMTTKMGCEKSVMEDAKAFTDLVYAKPHVYTIDDSTIAFVTQGHVIQFVKAAEEIK</sequence>
<proteinExistence type="predicted"/>
<accession>A0ABS9PQE6</accession>
<feature type="signal peptide" evidence="1">
    <location>
        <begin position="1"/>
        <end position="30"/>
    </location>
</feature>
<dbReference type="EMBL" id="JAKRDF010000001">
    <property type="protein sequence ID" value="MCG7274929.1"/>
    <property type="molecule type" value="Genomic_DNA"/>
</dbReference>